<dbReference type="EMBL" id="FWXV01000024">
    <property type="protein sequence ID" value="SMD27415.1"/>
    <property type="molecule type" value="Genomic_DNA"/>
</dbReference>
<accession>A0A1Y5YBE4</accession>
<dbReference type="Proteomes" id="UP000192674">
    <property type="component" value="Unassembled WGS sequence"/>
</dbReference>
<sequence length="115" mass="12496">MAGEYGKAAFDAVGPLLLIGWAEVGPGFLQAISASTASTAKHYVGSEVPNAHGQSHRTQAVIVSVTRPPSGEAFDRQCRSVPQQHFWHKHDARTQHIARFTRSRFPPTQCESNSA</sequence>
<organism evidence="1 2">
    <name type="scientific">Kibdelosporangium aridum</name>
    <dbReference type="NCBI Taxonomy" id="2030"/>
    <lineage>
        <taxon>Bacteria</taxon>
        <taxon>Bacillati</taxon>
        <taxon>Actinomycetota</taxon>
        <taxon>Actinomycetes</taxon>
        <taxon>Pseudonocardiales</taxon>
        <taxon>Pseudonocardiaceae</taxon>
        <taxon>Kibdelosporangium</taxon>
    </lineage>
</organism>
<evidence type="ECO:0000313" key="2">
    <source>
        <dbReference type="Proteomes" id="UP000192674"/>
    </source>
</evidence>
<dbReference type="AlphaFoldDB" id="A0A1Y5YBE4"/>
<gene>
    <name evidence="1" type="ORF">SAMN05661093_11022</name>
</gene>
<name>A0A1Y5YBE4_KIBAR</name>
<protein>
    <submittedName>
        <fullName evidence="1">Uncharacterized protein</fullName>
    </submittedName>
</protein>
<reference evidence="1 2" key="1">
    <citation type="submission" date="2017-04" db="EMBL/GenBank/DDBJ databases">
        <authorList>
            <person name="Afonso C.L."/>
            <person name="Miller P.J."/>
            <person name="Scott M.A."/>
            <person name="Spackman E."/>
            <person name="Goraichik I."/>
            <person name="Dimitrov K.M."/>
            <person name="Suarez D.L."/>
            <person name="Swayne D.E."/>
        </authorList>
    </citation>
    <scope>NUCLEOTIDE SEQUENCE [LARGE SCALE GENOMIC DNA]</scope>
    <source>
        <strain evidence="1 2">DSM 43828</strain>
    </source>
</reference>
<evidence type="ECO:0000313" key="1">
    <source>
        <dbReference type="EMBL" id="SMD27415.1"/>
    </source>
</evidence>
<proteinExistence type="predicted"/>
<keyword evidence="2" id="KW-1185">Reference proteome</keyword>